<dbReference type="SMART" id="SM00285">
    <property type="entry name" value="PBD"/>
    <property type="match status" value="1"/>
</dbReference>
<protein>
    <recommendedName>
        <fullName evidence="2">non-specific serine/threonine protein kinase</fullName>
        <ecNumber evidence="2">2.7.11.1</ecNumber>
    </recommendedName>
</protein>
<dbReference type="PROSITE" id="PS50011">
    <property type="entry name" value="PROTEIN_KINASE_DOM"/>
    <property type="match status" value="1"/>
</dbReference>
<feature type="compositionally biased region" description="Low complexity" evidence="12">
    <location>
        <begin position="456"/>
        <end position="471"/>
    </location>
</feature>
<evidence type="ECO:0000256" key="7">
    <source>
        <dbReference type="ARBA" id="ARBA00022777"/>
    </source>
</evidence>
<keyword evidence="8 11" id="KW-0067">ATP-binding</keyword>
<sequence>MFGKKKKRLEISAPSNFEHRFHTDFDKEERKFTGLPPQWQSLLADTANRPKPVVDPSYITPIQLAPMKPIVRGSSKPRAESAINGLLSEFRNISVSRSNSLRKESPPYARRDSGKQRPSVIEEDGQADQPDGDEEAGGRHLTPAREPHRADYEYREWPGGGKSYQHGYDDRDHNSNRHPPPSRQAPPLQQQHRQNGQQQEPYKWHFHQAEQGRPPPPEYGAYADVRKVSYRPAELPGKHAAYRDRDHGDAADRRPKSSFVSPTTLAERKERPKSGPSLREGDSPSMGSRSDAPAPSPPQYKSNSYPRQGPVAAAGKARPGDMGPGKYSPGPSSHPPAPYPKPATSRPPPPQHPVPHATPRSQQHQQHQQQHQQQQQAPIAGYGQHVSPRTHASVELPRQRPPQPPYPQQPTASPGQHARAGALPQPYKPPPLPPQPPQHGGPPPYYGAPPPPPPHQHQQQQQHTYTAAGAQLVGPAAQHALPHPQHGAHPSPHYTGPPPGGKPAPPVVHKTTPSHQLAPQQQQPPHHHHHHQQQQQQQREPPRISHEQFRAALQQVVDPGDPSEYLENFIKIGEGSTGVVCLAVDRRSGRQVAVKKMHLRKQQRRELLFNEVVIMREYHHENVVDMYNSYLVADELWVVMEFLEGGALTDIVTHTRMNEEQIATVCVSVLRALAYLHGQGVIHRDIKSDSILLTADGRIKLSDFGFCAQVSKEVTRRKSLVGTPYWMAPEVISRLPYGPEVDVWSLGIMVIEMVDGEPPYFNEPPLQAMRRIRDNVPPKMKNIQKASPLLRGFLDQMLVRDPALRATALELLQHPFLQNAGPPACIVPLMRQHRGR</sequence>
<evidence type="ECO:0000256" key="9">
    <source>
        <dbReference type="ARBA" id="ARBA00047899"/>
    </source>
</evidence>
<dbReference type="FunFam" id="3.90.810.10:FF:000002">
    <property type="entry name" value="Non-specific serine/threonine protein kinase"/>
    <property type="match status" value="1"/>
</dbReference>
<keyword evidence="7 16" id="KW-0418">Kinase</keyword>
<comment type="similarity">
    <text evidence="1">Belongs to the protein kinase superfamily. STE Ser/Thr protein kinase family. STE20 subfamily.</text>
</comment>
<feature type="compositionally biased region" description="Basic and acidic residues" evidence="12">
    <location>
        <begin position="241"/>
        <end position="255"/>
    </location>
</feature>
<dbReference type="Pfam" id="PF00069">
    <property type="entry name" value="Pkinase"/>
    <property type="match status" value="1"/>
</dbReference>
<keyword evidence="6 11" id="KW-0547">Nucleotide-binding</keyword>
<dbReference type="SUPFAM" id="SSF56112">
    <property type="entry name" value="Protein kinase-like (PK-like)"/>
    <property type="match status" value="1"/>
</dbReference>
<gene>
    <name evidence="16" type="primary">PAK4</name>
</gene>
<dbReference type="GeneID" id="116948422"/>
<evidence type="ECO:0000256" key="12">
    <source>
        <dbReference type="SAM" id="MobiDB-lite"/>
    </source>
</evidence>
<dbReference type="CDD" id="cd01093">
    <property type="entry name" value="CRIB_PAK_like"/>
    <property type="match status" value="1"/>
</dbReference>
<evidence type="ECO:0000256" key="8">
    <source>
        <dbReference type="ARBA" id="ARBA00022840"/>
    </source>
</evidence>
<feature type="compositionally biased region" description="Pro residues" evidence="12">
    <location>
        <begin position="332"/>
        <end position="353"/>
    </location>
</feature>
<feature type="compositionally biased region" description="Low complexity" evidence="12">
    <location>
        <begin position="189"/>
        <end position="199"/>
    </location>
</feature>
<feature type="domain" description="CRIB" evidence="14">
    <location>
        <begin position="11"/>
        <end position="24"/>
    </location>
</feature>
<dbReference type="GO" id="GO:0004674">
    <property type="term" value="F:protein serine/threonine kinase activity"/>
    <property type="evidence" value="ECO:0007669"/>
    <property type="project" value="UniProtKB-KW"/>
</dbReference>
<dbReference type="Proteomes" id="UP001318040">
    <property type="component" value="Chromosome 33"/>
</dbReference>
<feature type="compositionally biased region" description="Pro residues" evidence="12">
    <location>
        <begin position="399"/>
        <end position="408"/>
    </location>
</feature>
<evidence type="ECO:0000259" key="13">
    <source>
        <dbReference type="PROSITE" id="PS50011"/>
    </source>
</evidence>
<keyword evidence="15" id="KW-1185">Reference proteome</keyword>
<evidence type="ECO:0000256" key="4">
    <source>
        <dbReference type="ARBA" id="ARBA00022553"/>
    </source>
</evidence>
<organism evidence="15 16">
    <name type="scientific">Petromyzon marinus</name>
    <name type="common">Sea lamprey</name>
    <dbReference type="NCBI Taxonomy" id="7757"/>
    <lineage>
        <taxon>Eukaryota</taxon>
        <taxon>Metazoa</taxon>
        <taxon>Chordata</taxon>
        <taxon>Craniata</taxon>
        <taxon>Vertebrata</taxon>
        <taxon>Cyclostomata</taxon>
        <taxon>Hyperoartia</taxon>
        <taxon>Petromyzontiformes</taxon>
        <taxon>Petromyzontidae</taxon>
        <taxon>Petromyzon</taxon>
    </lineage>
</organism>
<dbReference type="InterPro" id="IPR000095">
    <property type="entry name" value="CRIB_dom"/>
</dbReference>
<keyword evidence="5" id="KW-0808">Transferase</keyword>
<dbReference type="PANTHER" id="PTHR45832">
    <property type="entry name" value="SERINE/THREONINE-PROTEIN KINASE SAMKA-RELATED-RELATED"/>
    <property type="match status" value="1"/>
</dbReference>
<dbReference type="Gene3D" id="3.30.200.20">
    <property type="entry name" value="Phosphorylase Kinase, domain 1"/>
    <property type="match status" value="1"/>
</dbReference>
<evidence type="ECO:0000256" key="11">
    <source>
        <dbReference type="PROSITE-ProRule" id="PRU10141"/>
    </source>
</evidence>
<dbReference type="AlphaFoldDB" id="A0AAJ7X5N6"/>
<dbReference type="PROSITE" id="PS50108">
    <property type="entry name" value="CRIB"/>
    <property type="match status" value="1"/>
</dbReference>
<evidence type="ECO:0000256" key="1">
    <source>
        <dbReference type="ARBA" id="ARBA00008874"/>
    </source>
</evidence>
<evidence type="ECO:0000313" key="15">
    <source>
        <dbReference type="Proteomes" id="UP001318040"/>
    </source>
</evidence>
<feature type="compositionally biased region" description="Basic and acidic residues" evidence="12">
    <location>
        <begin position="143"/>
        <end position="156"/>
    </location>
</feature>
<dbReference type="PANTHER" id="PTHR45832:SF8">
    <property type="entry name" value="PROTEIN KINASE DOMAIN-CONTAINING PROTEIN"/>
    <property type="match status" value="1"/>
</dbReference>
<dbReference type="InterPro" id="IPR033923">
    <property type="entry name" value="PAK_BD"/>
</dbReference>
<evidence type="ECO:0000256" key="2">
    <source>
        <dbReference type="ARBA" id="ARBA00012513"/>
    </source>
</evidence>
<evidence type="ECO:0000256" key="3">
    <source>
        <dbReference type="ARBA" id="ARBA00022527"/>
    </source>
</evidence>
<proteinExistence type="inferred from homology"/>
<keyword evidence="3" id="KW-0723">Serine/threonine-protein kinase</keyword>
<keyword evidence="4" id="KW-0597">Phosphoprotein</keyword>
<feature type="domain" description="Protein kinase" evidence="13">
    <location>
        <begin position="566"/>
        <end position="817"/>
    </location>
</feature>
<feature type="compositionally biased region" description="Pro residues" evidence="12">
    <location>
        <begin position="426"/>
        <end position="455"/>
    </location>
</feature>
<dbReference type="CDD" id="cd06648">
    <property type="entry name" value="STKc_PAK_II"/>
    <property type="match status" value="1"/>
</dbReference>
<dbReference type="RefSeq" id="XP_032820973.1">
    <property type="nucleotide sequence ID" value="XM_032965082.1"/>
</dbReference>
<dbReference type="Gene3D" id="3.90.810.10">
    <property type="entry name" value="CRIB domain"/>
    <property type="match status" value="1"/>
</dbReference>
<evidence type="ECO:0000256" key="6">
    <source>
        <dbReference type="ARBA" id="ARBA00022741"/>
    </source>
</evidence>
<dbReference type="Gene3D" id="1.10.510.10">
    <property type="entry name" value="Transferase(Phosphotransferase) domain 1"/>
    <property type="match status" value="1"/>
</dbReference>
<dbReference type="InterPro" id="IPR011009">
    <property type="entry name" value="Kinase-like_dom_sf"/>
</dbReference>
<feature type="binding site" evidence="11">
    <location>
        <position position="596"/>
    </location>
    <ligand>
        <name>ATP</name>
        <dbReference type="ChEBI" id="CHEBI:30616"/>
    </ligand>
</feature>
<dbReference type="GO" id="GO:0005524">
    <property type="term" value="F:ATP binding"/>
    <property type="evidence" value="ECO:0007669"/>
    <property type="project" value="UniProtKB-UniRule"/>
</dbReference>
<evidence type="ECO:0000259" key="14">
    <source>
        <dbReference type="PROSITE" id="PS50108"/>
    </source>
</evidence>
<feature type="compositionally biased region" description="Basic and acidic residues" evidence="12">
    <location>
        <begin position="101"/>
        <end position="115"/>
    </location>
</feature>
<accession>A0AAJ7X5N6</accession>
<dbReference type="InterPro" id="IPR051931">
    <property type="entry name" value="PAK3-like"/>
</dbReference>
<feature type="region of interest" description="Disordered" evidence="12">
    <location>
        <begin position="92"/>
        <end position="545"/>
    </location>
</feature>
<dbReference type="KEGG" id="pmrn:116948422"/>
<name>A0AAJ7X5N6_PETMA</name>
<evidence type="ECO:0000256" key="10">
    <source>
        <dbReference type="ARBA" id="ARBA00048679"/>
    </source>
</evidence>
<reference evidence="16" key="1">
    <citation type="submission" date="2025-08" db="UniProtKB">
        <authorList>
            <consortium name="RefSeq"/>
        </authorList>
    </citation>
    <scope>IDENTIFICATION</scope>
    <source>
        <tissue evidence="16">Sperm</tissue>
    </source>
</reference>
<dbReference type="InterPro" id="IPR036936">
    <property type="entry name" value="CRIB_dom_sf"/>
</dbReference>
<feature type="compositionally biased region" description="Low complexity" evidence="12">
    <location>
        <begin position="354"/>
        <end position="376"/>
    </location>
</feature>
<feature type="compositionally biased region" description="Acidic residues" evidence="12">
    <location>
        <begin position="121"/>
        <end position="135"/>
    </location>
</feature>
<dbReference type="EC" id="2.7.11.1" evidence="2"/>
<comment type="catalytic activity">
    <reaction evidence="9">
        <text>L-threonyl-[protein] + ATP = O-phospho-L-threonyl-[protein] + ADP + H(+)</text>
        <dbReference type="Rhea" id="RHEA:46608"/>
        <dbReference type="Rhea" id="RHEA-COMP:11060"/>
        <dbReference type="Rhea" id="RHEA-COMP:11605"/>
        <dbReference type="ChEBI" id="CHEBI:15378"/>
        <dbReference type="ChEBI" id="CHEBI:30013"/>
        <dbReference type="ChEBI" id="CHEBI:30616"/>
        <dbReference type="ChEBI" id="CHEBI:61977"/>
        <dbReference type="ChEBI" id="CHEBI:456216"/>
        <dbReference type="EC" id="2.7.11.1"/>
    </reaction>
</comment>
<dbReference type="PROSITE" id="PS00107">
    <property type="entry name" value="PROTEIN_KINASE_ATP"/>
    <property type="match status" value="1"/>
</dbReference>
<dbReference type="Pfam" id="PF00786">
    <property type="entry name" value="PBD"/>
    <property type="match status" value="1"/>
</dbReference>
<dbReference type="InterPro" id="IPR017441">
    <property type="entry name" value="Protein_kinase_ATP_BS"/>
</dbReference>
<evidence type="ECO:0000313" key="16">
    <source>
        <dbReference type="RefSeq" id="XP_032820973.1"/>
    </source>
</evidence>
<feature type="compositionally biased region" description="Pro residues" evidence="12">
    <location>
        <begin position="495"/>
        <end position="506"/>
    </location>
</feature>
<dbReference type="FunFam" id="3.30.200.20:FF:000141">
    <property type="entry name" value="Non-specific serine/threonine protein kinase"/>
    <property type="match status" value="1"/>
</dbReference>
<comment type="catalytic activity">
    <reaction evidence="10">
        <text>L-seryl-[protein] + ATP = O-phospho-L-seryl-[protein] + ADP + H(+)</text>
        <dbReference type="Rhea" id="RHEA:17989"/>
        <dbReference type="Rhea" id="RHEA-COMP:9863"/>
        <dbReference type="Rhea" id="RHEA-COMP:11604"/>
        <dbReference type="ChEBI" id="CHEBI:15378"/>
        <dbReference type="ChEBI" id="CHEBI:29999"/>
        <dbReference type="ChEBI" id="CHEBI:30616"/>
        <dbReference type="ChEBI" id="CHEBI:83421"/>
        <dbReference type="ChEBI" id="CHEBI:456216"/>
        <dbReference type="EC" id="2.7.11.1"/>
    </reaction>
</comment>
<evidence type="ECO:0000256" key="5">
    <source>
        <dbReference type="ARBA" id="ARBA00022679"/>
    </source>
</evidence>
<dbReference type="FunFam" id="1.10.510.10:FF:000073">
    <property type="entry name" value="Non-specific serine/threonine protein kinase"/>
    <property type="match status" value="1"/>
</dbReference>
<dbReference type="InterPro" id="IPR000719">
    <property type="entry name" value="Prot_kinase_dom"/>
</dbReference>